<name>A0ABR6L192_9HYPH</name>
<feature type="transmembrane region" description="Helical" evidence="1">
    <location>
        <begin position="12"/>
        <end position="29"/>
    </location>
</feature>
<dbReference type="RefSeq" id="WP_183262603.1">
    <property type="nucleotide sequence ID" value="NZ_BAAAVZ010000002.1"/>
</dbReference>
<keyword evidence="1" id="KW-0472">Membrane</keyword>
<dbReference type="EMBL" id="JACHOT010000002">
    <property type="protein sequence ID" value="MBB4650531.1"/>
    <property type="molecule type" value="Genomic_DNA"/>
</dbReference>
<keyword evidence="1" id="KW-1133">Transmembrane helix</keyword>
<reference evidence="2 3" key="1">
    <citation type="submission" date="2020-08" db="EMBL/GenBank/DDBJ databases">
        <title>Genomic Encyclopedia of Type Strains, Phase IV (KMG-IV): sequencing the most valuable type-strain genomes for metagenomic binning, comparative biology and taxonomic classification.</title>
        <authorList>
            <person name="Goeker M."/>
        </authorList>
    </citation>
    <scope>NUCLEOTIDE SEQUENCE [LARGE SCALE GENOMIC DNA]</scope>
    <source>
        <strain evidence="2 3">DSM 7050</strain>
    </source>
</reference>
<proteinExistence type="predicted"/>
<protein>
    <recommendedName>
        <fullName evidence="4">Transmembrane protein</fullName>
    </recommendedName>
</protein>
<evidence type="ECO:0000313" key="2">
    <source>
        <dbReference type="EMBL" id="MBB4650531.1"/>
    </source>
</evidence>
<comment type="caution">
    <text evidence="2">The sequence shown here is derived from an EMBL/GenBank/DDBJ whole genome shotgun (WGS) entry which is preliminary data.</text>
</comment>
<organism evidence="2 3">
    <name type="scientific">Aminobacter niigataensis</name>
    <dbReference type="NCBI Taxonomy" id="83265"/>
    <lineage>
        <taxon>Bacteria</taxon>
        <taxon>Pseudomonadati</taxon>
        <taxon>Pseudomonadota</taxon>
        <taxon>Alphaproteobacteria</taxon>
        <taxon>Hyphomicrobiales</taxon>
        <taxon>Phyllobacteriaceae</taxon>
        <taxon>Aminobacter</taxon>
    </lineage>
</organism>
<keyword evidence="1" id="KW-0812">Transmembrane</keyword>
<feature type="transmembrane region" description="Helical" evidence="1">
    <location>
        <begin position="35"/>
        <end position="56"/>
    </location>
</feature>
<evidence type="ECO:0000313" key="3">
    <source>
        <dbReference type="Proteomes" id="UP000539538"/>
    </source>
</evidence>
<evidence type="ECO:0008006" key="4">
    <source>
        <dbReference type="Google" id="ProtNLM"/>
    </source>
</evidence>
<dbReference type="Proteomes" id="UP000539538">
    <property type="component" value="Unassembled WGS sequence"/>
</dbReference>
<gene>
    <name evidence="2" type="ORF">GGQ99_002286</name>
</gene>
<evidence type="ECO:0000256" key="1">
    <source>
        <dbReference type="SAM" id="Phobius"/>
    </source>
</evidence>
<accession>A0ABR6L192</accession>
<sequence length="75" mass="8322">MNSVIRTVHRWTSLVFSLAVASIFAGMAITTLPEWFYYLPLPPLFVLIPTGIYMFFLPYLGGQRNAVPASKGSAL</sequence>
<keyword evidence="3" id="KW-1185">Reference proteome</keyword>